<gene>
    <name evidence="1" type="ORF">FMM05_08675</name>
</gene>
<organism evidence="1 2">
    <name type="scientific">Flavobacterium zepuense</name>
    <dbReference type="NCBI Taxonomy" id="2593302"/>
    <lineage>
        <taxon>Bacteria</taxon>
        <taxon>Pseudomonadati</taxon>
        <taxon>Bacteroidota</taxon>
        <taxon>Flavobacteriia</taxon>
        <taxon>Flavobacteriales</taxon>
        <taxon>Flavobacteriaceae</taxon>
        <taxon>Flavobacterium</taxon>
    </lineage>
</organism>
<dbReference type="EMBL" id="VJVZ01000004">
    <property type="protein sequence ID" value="TRW25368.1"/>
    <property type="molecule type" value="Genomic_DNA"/>
</dbReference>
<accession>A0A552V4I1</accession>
<keyword evidence="2" id="KW-1185">Reference proteome</keyword>
<evidence type="ECO:0000313" key="2">
    <source>
        <dbReference type="Proteomes" id="UP000320643"/>
    </source>
</evidence>
<evidence type="ECO:0000313" key="1">
    <source>
        <dbReference type="EMBL" id="TRW25368.1"/>
    </source>
</evidence>
<proteinExistence type="predicted"/>
<dbReference type="Proteomes" id="UP000320643">
    <property type="component" value="Unassembled WGS sequence"/>
</dbReference>
<reference evidence="1 2" key="1">
    <citation type="submission" date="2019-07" db="EMBL/GenBank/DDBJ databases">
        <title>Flavobacterium sp. nov., isolated from glacier ice.</title>
        <authorList>
            <person name="Liu Q."/>
            <person name="Xin Y.-H."/>
        </authorList>
    </citation>
    <scope>NUCLEOTIDE SEQUENCE [LARGE SCALE GENOMIC DNA]</scope>
    <source>
        <strain evidence="1 2">ZT4R6</strain>
    </source>
</reference>
<sequence length="99" mass="11450">MITEVLKIEDVSEFFSDLFQEGANAHPDDDFNDYINYETKEATYTLQEATLRNRLMNKSFEICEDANVDIYNLMMELHLKKSGLDHLIPLPSQGYPGEN</sequence>
<protein>
    <submittedName>
        <fullName evidence="1">Uncharacterized protein</fullName>
    </submittedName>
</protein>
<dbReference type="AlphaFoldDB" id="A0A552V4I1"/>
<dbReference type="OrthoDB" id="828231at2"/>
<dbReference type="RefSeq" id="WP_143372951.1">
    <property type="nucleotide sequence ID" value="NZ_VJVZ01000004.1"/>
</dbReference>
<comment type="caution">
    <text evidence="1">The sequence shown here is derived from an EMBL/GenBank/DDBJ whole genome shotgun (WGS) entry which is preliminary data.</text>
</comment>
<name>A0A552V4I1_9FLAO</name>